<dbReference type="Proteomes" id="UP000477083">
    <property type="component" value="Unassembled WGS sequence"/>
</dbReference>
<keyword evidence="2" id="KW-1185">Reference proteome</keyword>
<sequence length="107" mass="11936">MTLIFPAGDTAPKHLLSETLEHFDDAARSLAWVIHEIKIGNYQKAKEAAVSVRDLKSAFQMAMEERTRVEKLGRQTAGIVHDYALDFDAARAEIGRRLARLRDAGAD</sequence>
<evidence type="ECO:0000313" key="1">
    <source>
        <dbReference type="EMBL" id="MZQ88328.1"/>
    </source>
</evidence>
<comment type="caution">
    <text evidence="1">The sequence shown here is derived from an EMBL/GenBank/DDBJ whole genome shotgun (WGS) entry which is preliminary data.</text>
</comment>
<dbReference type="RefSeq" id="WP_161343764.1">
    <property type="nucleotide sequence ID" value="NZ_BMGW01000002.1"/>
</dbReference>
<reference evidence="1 2" key="1">
    <citation type="submission" date="2020-01" db="EMBL/GenBank/DDBJ databases">
        <title>Frigidibacter albus SP32T (=CGMCC 1.13995T).</title>
        <authorList>
            <person name="Liao X."/>
        </authorList>
    </citation>
    <scope>NUCLEOTIDE SEQUENCE [LARGE SCALE GENOMIC DNA]</scope>
    <source>
        <strain evidence="1 2">SP32</strain>
    </source>
</reference>
<gene>
    <name evidence="1" type="ORF">GS660_04345</name>
</gene>
<organism evidence="1 2">
    <name type="scientific">Frigidibacter albus</name>
    <dbReference type="NCBI Taxonomy" id="1465486"/>
    <lineage>
        <taxon>Bacteria</taxon>
        <taxon>Pseudomonadati</taxon>
        <taxon>Pseudomonadota</taxon>
        <taxon>Alphaproteobacteria</taxon>
        <taxon>Rhodobacterales</taxon>
        <taxon>Paracoccaceae</taxon>
        <taxon>Frigidibacter</taxon>
    </lineage>
</organism>
<evidence type="ECO:0000313" key="2">
    <source>
        <dbReference type="Proteomes" id="UP000477083"/>
    </source>
</evidence>
<protein>
    <submittedName>
        <fullName evidence="1">Uncharacterized protein</fullName>
    </submittedName>
</protein>
<proteinExistence type="predicted"/>
<accession>A0A6L8VDD8</accession>
<dbReference type="OrthoDB" id="7873197at2"/>
<dbReference type="AlphaFoldDB" id="A0A6L8VDD8"/>
<name>A0A6L8VDD8_9RHOB</name>
<dbReference type="EMBL" id="WWNR01000002">
    <property type="protein sequence ID" value="MZQ88328.1"/>
    <property type="molecule type" value="Genomic_DNA"/>
</dbReference>